<evidence type="ECO:0000313" key="3">
    <source>
        <dbReference type="EMBL" id="ETW92367.1"/>
    </source>
</evidence>
<dbReference type="InterPro" id="IPR012349">
    <property type="entry name" value="Split_barrel_FMN-bd"/>
</dbReference>
<evidence type="ECO:0000256" key="1">
    <source>
        <dbReference type="ARBA" id="ARBA00023002"/>
    </source>
</evidence>
<proteinExistence type="predicted"/>
<accession>W4L2X2</accession>
<organism evidence="3 4">
    <name type="scientific">Entotheonella factor</name>
    <dbReference type="NCBI Taxonomy" id="1429438"/>
    <lineage>
        <taxon>Bacteria</taxon>
        <taxon>Pseudomonadati</taxon>
        <taxon>Nitrospinota/Tectimicrobiota group</taxon>
        <taxon>Candidatus Tectimicrobiota</taxon>
        <taxon>Candidatus Entotheonellia</taxon>
        <taxon>Candidatus Entotheonellales</taxon>
        <taxon>Candidatus Entotheonellaceae</taxon>
        <taxon>Candidatus Entotheonella</taxon>
    </lineage>
</organism>
<dbReference type="InterPro" id="IPR052019">
    <property type="entry name" value="F420H2_bilvrd_red/Heme_oxyg"/>
</dbReference>
<dbReference type="HOGENOM" id="CLU_1831462_0_0_7"/>
<dbReference type="Pfam" id="PF01243">
    <property type="entry name" value="PNPOx_N"/>
    <property type="match status" value="1"/>
</dbReference>
<dbReference type="GO" id="GO:0005829">
    <property type="term" value="C:cytosol"/>
    <property type="evidence" value="ECO:0007669"/>
    <property type="project" value="TreeGrafter"/>
</dbReference>
<dbReference type="GO" id="GO:0016627">
    <property type="term" value="F:oxidoreductase activity, acting on the CH-CH group of donors"/>
    <property type="evidence" value="ECO:0007669"/>
    <property type="project" value="TreeGrafter"/>
</dbReference>
<keyword evidence="1" id="KW-0560">Oxidoreductase</keyword>
<dbReference type="NCBIfam" id="TIGR03618">
    <property type="entry name" value="Rv1155_F420"/>
    <property type="match status" value="1"/>
</dbReference>
<dbReference type="InterPro" id="IPR011576">
    <property type="entry name" value="Pyridox_Oxase_N"/>
</dbReference>
<feature type="domain" description="Pyridoxamine 5'-phosphate oxidase N-terminal" evidence="2">
    <location>
        <begin position="3"/>
        <end position="134"/>
    </location>
</feature>
<dbReference type="AlphaFoldDB" id="W4L2X2"/>
<dbReference type="Proteomes" id="UP000019141">
    <property type="component" value="Unassembled WGS sequence"/>
</dbReference>
<comment type="caution">
    <text evidence="3">The sequence shown here is derived from an EMBL/GenBank/DDBJ whole genome shotgun (WGS) entry which is preliminary data.</text>
</comment>
<protein>
    <recommendedName>
        <fullName evidence="2">Pyridoxamine 5'-phosphate oxidase N-terminal domain-containing protein</fullName>
    </recommendedName>
</protein>
<name>W4L2X2_ENTF1</name>
<dbReference type="InterPro" id="IPR019920">
    <property type="entry name" value="F420-binding_dom_put"/>
</dbReference>
<dbReference type="Gene3D" id="2.30.110.10">
    <property type="entry name" value="Electron Transport, Fmn-binding Protein, Chain A"/>
    <property type="match status" value="1"/>
</dbReference>
<keyword evidence="4" id="KW-1185">Reference proteome</keyword>
<gene>
    <name evidence="3" type="ORF">ETSY1_43940</name>
</gene>
<reference evidence="3 4" key="1">
    <citation type="journal article" date="2014" name="Nature">
        <title>An environmental bacterial taxon with a large and distinct metabolic repertoire.</title>
        <authorList>
            <person name="Wilson M.C."/>
            <person name="Mori T."/>
            <person name="Ruckert C."/>
            <person name="Uria A.R."/>
            <person name="Helf M.J."/>
            <person name="Takada K."/>
            <person name="Gernert C."/>
            <person name="Steffens U.A."/>
            <person name="Heycke N."/>
            <person name="Schmitt S."/>
            <person name="Rinke C."/>
            <person name="Helfrich E.J."/>
            <person name="Brachmann A.O."/>
            <person name="Gurgui C."/>
            <person name="Wakimoto T."/>
            <person name="Kracht M."/>
            <person name="Crusemann M."/>
            <person name="Hentschel U."/>
            <person name="Abe I."/>
            <person name="Matsunaga S."/>
            <person name="Kalinowski J."/>
            <person name="Takeyama H."/>
            <person name="Piel J."/>
        </authorList>
    </citation>
    <scope>NUCLEOTIDE SEQUENCE [LARGE SCALE GENOMIC DNA]</scope>
    <source>
        <strain evidence="4">TSY1</strain>
    </source>
</reference>
<dbReference type="PANTHER" id="PTHR35176:SF6">
    <property type="entry name" value="HEME OXYGENASE HI_0854-RELATED"/>
    <property type="match status" value="1"/>
</dbReference>
<evidence type="ECO:0000313" key="4">
    <source>
        <dbReference type="Proteomes" id="UP000019141"/>
    </source>
</evidence>
<dbReference type="EMBL" id="AZHW01001513">
    <property type="protein sequence ID" value="ETW92367.1"/>
    <property type="molecule type" value="Genomic_DNA"/>
</dbReference>
<dbReference type="SUPFAM" id="SSF50475">
    <property type="entry name" value="FMN-binding split barrel"/>
    <property type="match status" value="1"/>
</dbReference>
<evidence type="ECO:0000259" key="2">
    <source>
        <dbReference type="Pfam" id="PF01243"/>
    </source>
</evidence>
<dbReference type="PANTHER" id="PTHR35176">
    <property type="entry name" value="HEME OXYGENASE HI_0854-RELATED"/>
    <property type="match status" value="1"/>
</dbReference>
<sequence>MTEQEIAQYLDRSHIAVMATIGRNGEPHLTPNWYRYNGSVLTFVTRSDRLKYRNLQRDHRMSVCIYDAPAASNYVVISGTASIEDATTGGPVIWDEIRRIVARYVAAAEVDDHIARWRTEPRVLVTVTPERISTRESARR</sequence>
<dbReference type="GO" id="GO:0070967">
    <property type="term" value="F:coenzyme F420 binding"/>
    <property type="evidence" value="ECO:0007669"/>
    <property type="project" value="TreeGrafter"/>
</dbReference>